<dbReference type="RefSeq" id="XP_021838079.2">
    <property type="nucleotide sequence ID" value="XM_021982387.2"/>
</dbReference>
<gene>
    <name evidence="7" type="primary">LOC110777796</name>
</gene>
<sequence length="129" mass="13564">MAMVNELGIEKEVGSHESGMMMIMYDKVKAVIGGSAVVVFSSSDCCMCHVAKRLLFSLGVGPTVIELDSDKGGSADIQAVLYQLTHEPQIALPAIFVGGNFLGGIESLMASHINGSLVPLLKQAGALWL</sequence>
<dbReference type="CDD" id="cd03419">
    <property type="entry name" value="GRX_GRXh_1_2_like"/>
    <property type="match status" value="1"/>
</dbReference>
<dbReference type="GO" id="GO:0005737">
    <property type="term" value="C:cytoplasm"/>
    <property type="evidence" value="ECO:0007669"/>
    <property type="project" value="UniProtKB-SubCell"/>
</dbReference>
<name>A0A9R0HW36_SPIOL</name>
<dbReference type="SUPFAM" id="SSF52833">
    <property type="entry name" value="Thioredoxin-like"/>
    <property type="match status" value="1"/>
</dbReference>
<dbReference type="InterPro" id="IPR011905">
    <property type="entry name" value="GlrX-like_pln_2"/>
</dbReference>
<dbReference type="KEGG" id="soe:110777796"/>
<keyword evidence="4" id="KW-0676">Redox-active center</keyword>
<reference evidence="6" key="1">
    <citation type="journal article" date="2021" name="Nat. Commun.">
        <title>Genomic analyses provide insights into spinach domestication and the genetic basis of agronomic traits.</title>
        <authorList>
            <person name="Cai X."/>
            <person name="Sun X."/>
            <person name="Xu C."/>
            <person name="Sun H."/>
            <person name="Wang X."/>
            <person name="Ge C."/>
            <person name="Zhang Z."/>
            <person name="Wang Q."/>
            <person name="Fei Z."/>
            <person name="Jiao C."/>
            <person name="Wang Q."/>
        </authorList>
    </citation>
    <scope>NUCLEOTIDE SEQUENCE [LARGE SCALE GENOMIC DNA]</scope>
    <source>
        <strain evidence="6">cv. Varoflay</strain>
    </source>
</reference>
<dbReference type="InterPro" id="IPR036249">
    <property type="entry name" value="Thioredoxin-like_sf"/>
</dbReference>
<keyword evidence="3" id="KW-0963">Cytoplasm</keyword>
<comment type="subcellular location">
    <subcellularLocation>
        <location evidence="1">Cytoplasm</location>
    </subcellularLocation>
</comment>
<accession>A0A9R0HW36</accession>
<evidence type="ECO:0000313" key="6">
    <source>
        <dbReference type="Proteomes" id="UP000813463"/>
    </source>
</evidence>
<keyword evidence="6" id="KW-1185">Reference proteome</keyword>
<evidence type="ECO:0000256" key="2">
    <source>
        <dbReference type="ARBA" id="ARBA00007568"/>
    </source>
</evidence>
<dbReference type="AlphaFoldDB" id="A0A9R0HW36"/>
<reference evidence="7" key="2">
    <citation type="submission" date="2025-08" db="UniProtKB">
        <authorList>
            <consortium name="RefSeq"/>
        </authorList>
    </citation>
    <scope>IDENTIFICATION</scope>
    <source>
        <tissue evidence="7">Leaf</tissue>
    </source>
</reference>
<dbReference type="InterPro" id="IPR002109">
    <property type="entry name" value="Glutaredoxin"/>
</dbReference>
<comment type="similarity">
    <text evidence="2">Belongs to the glutaredoxin family. CC-type subfamily.</text>
</comment>
<evidence type="ECO:0000259" key="5">
    <source>
        <dbReference type="Pfam" id="PF00462"/>
    </source>
</evidence>
<evidence type="ECO:0000256" key="3">
    <source>
        <dbReference type="ARBA" id="ARBA00022490"/>
    </source>
</evidence>
<dbReference type="PROSITE" id="PS51354">
    <property type="entry name" value="GLUTAREDOXIN_2"/>
    <property type="match status" value="1"/>
</dbReference>
<dbReference type="PANTHER" id="PTHR10168">
    <property type="entry name" value="GLUTAREDOXIN"/>
    <property type="match status" value="1"/>
</dbReference>
<dbReference type="GeneID" id="110777796"/>
<protein>
    <submittedName>
        <fullName evidence="7">Glutaredoxin-C9</fullName>
    </submittedName>
</protein>
<evidence type="ECO:0000256" key="4">
    <source>
        <dbReference type="ARBA" id="ARBA00023284"/>
    </source>
</evidence>
<dbReference type="Pfam" id="PF00462">
    <property type="entry name" value="Glutaredoxin"/>
    <property type="match status" value="1"/>
</dbReference>
<dbReference type="NCBIfam" id="TIGR02189">
    <property type="entry name" value="GlrX-like_plant"/>
    <property type="match status" value="1"/>
</dbReference>
<feature type="domain" description="Glutaredoxin" evidence="5">
    <location>
        <begin position="37"/>
        <end position="101"/>
    </location>
</feature>
<organism evidence="6 7">
    <name type="scientific">Spinacia oleracea</name>
    <name type="common">Spinach</name>
    <dbReference type="NCBI Taxonomy" id="3562"/>
    <lineage>
        <taxon>Eukaryota</taxon>
        <taxon>Viridiplantae</taxon>
        <taxon>Streptophyta</taxon>
        <taxon>Embryophyta</taxon>
        <taxon>Tracheophyta</taxon>
        <taxon>Spermatophyta</taxon>
        <taxon>Magnoliopsida</taxon>
        <taxon>eudicotyledons</taxon>
        <taxon>Gunneridae</taxon>
        <taxon>Pentapetalae</taxon>
        <taxon>Caryophyllales</taxon>
        <taxon>Chenopodiaceae</taxon>
        <taxon>Chenopodioideae</taxon>
        <taxon>Anserineae</taxon>
        <taxon>Spinacia</taxon>
    </lineage>
</organism>
<evidence type="ECO:0000313" key="7">
    <source>
        <dbReference type="RefSeq" id="XP_021838079.2"/>
    </source>
</evidence>
<dbReference type="Gene3D" id="3.40.30.10">
    <property type="entry name" value="Glutaredoxin"/>
    <property type="match status" value="1"/>
</dbReference>
<evidence type="ECO:0000256" key="1">
    <source>
        <dbReference type="ARBA" id="ARBA00004496"/>
    </source>
</evidence>
<proteinExistence type="inferred from homology"/>
<dbReference type="Proteomes" id="UP000813463">
    <property type="component" value="Chromosome 4"/>
</dbReference>